<dbReference type="PROSITE" id="PS00141">
    <property type="entry name" value="ASP_PROTEASE"/>
    <property type="match status" value="1"/>
</dbReference>
<dbReference type="OMA" id="KIHAPMK"/>
<dbReference type="EC" id="3.1.26.4" evidence="2"/>
<dbReference type="GO" id="GO:0003723">
    <property type="term" value="F:RNA binding"/>
    <property type="evidence" value="ECO:0007669"/>
    <property type="project" value="UniProtKB-KW"/>
</dbReference>
<dbReference type="FunFam" id="3.30.70.270:FF:000020">
    <property type="entry name" value="Transposon Tf2-6 polyprotein-like Protein"/>
    <property type="match status" value="1"/>
</dbReference>
<dbReference type="SUPFAM" id="SSF56672">
    <property type="entry name" value="DNA/RNA polymerases"/>
    <property type="match status" value="1"/>
</dbReference>
<keyword evidence="10" id="KW-0694">RNA-binding</keyword>
<dbReference type="Pfam" id="PF17919">
    <property type="entry name" value="RT_RNaseH_2"/>
    <property type="match status" value="1"/>
</dbReference>
<organism evidence="17 18">
    <name type="scientific">Cyprinus carpio carpio</name>
    <dbReference type="NCBI Taxonomy" id="630221"/>
    <lineage>
        <taxon>Eukaryota</taxon>
        <taxon>Metazoa</taxon>
        <taxon>Chordata</taxon>
        <taxon>Craniata</taxon>
        <taxon>Vertebrata</taxon>
        <taxon>Euteleostomi</taxon>
        <taxon>Actinopterygii</taxon>
        <taxon>Neopterygii</taxon>
        <taxon>Teleostei</taxon>
        <taxon>Ostariophysi</taxon>
        <taxon>Cypriniformes</taxon>
        <taxon>Cyprinidae</taxon>
        <taxon>Cyprininae</taxon>
        <taxon>Cyprinus</taxon>
    </lineage>
</organism>
<dbReference type="Gene3D" id="2.40.70.10">
    <property type="entry name" value="Acid Proteases"/>
    <property type="match status" value="1"/>
</dbReference>
<dbReference type="PROSITE" id="PS50994">
    <property type="entry name" value="INTEGRASE"/>
    <property type="match status" value="1"/>
</dbReference>
<evidence type="ECO:0000256" key="1">
    <source>
        <dbReference type="ARBA" id="ARBA00010879"/>
    </source>
</evidence>
<evidence type="ECO:0000256" key="5">
    <source>
        <dbReference type="ARBA" id="ARBA00022695"/>
    </source>
</evidence>
<reference evidence="17" key="1">
    <citation type="submission" date="2025-08" db="UniProtKB">
        <authorList>
            <consortium name="Ensembl"/>
        </authorList>
    </citation>
    <scope>IDENTIFICATION</scope>
</reference>
<sequence length="1427" mass="161783">MRGQSVGSTTVDTSRDRLLERAVGKCPIANLKINGVSATCLLDTGSQVSTISESFFREHLCGEDKDMLSTSGWLKITAANGLDIPYLGYLELKVETMGIVLSECGFLVVRDTLNSPLVPALIGMNIISRCRQLVHAEFDTTLGGKLQSNWREAFQQLQHASIQEKRAAICLAGKDMVHIPASSVATVLAKRTKHMSHDGSIDYLLEPLNVPLPGGLIVVPCLVAAGKRLFPVQVVNLSTEDIWLRARTRLGTVTHIESLKLNETCEVKFQRISADTEEITVNTKSDQVLENSSKDFLSKLHIGGTLEQQTELSDLLIQYSDVFALEDEDLGFTDKVQHEIHVTDDIPVTQPYRRIPPTQYKEVREHISKLLKKGVIRESNSAFASPIVLVRKTDGSLRLCVDYRQLNSKTQRDAFPLPRIDESFDALQGATFFSSIDLASGYHQVAVHERDRHKTAFTTPFGIFEYCRMPFGVCNGPSTFQRLMQTTMGDLIFQIMLVYLDDILVYAPTFPEHLQRLEIVFKRLKETGLKVKPEKCHFLQQEVIFLGHQVSAQGIATDPGKIEAVKEWKVPNTVKELRSFLGFCSYYRKFIEGFSRIAGPLHDLVSLCITQFGQGKKNFCALWSSECQSAFELLKEKLTSAPVLGYADFSLPFILETDASHEGLGAILYQQQGGCKRVIAFASRRLRKAERNDRYYSSMKLELLALKWAISEKFRGYLLGSKFMVITDNNPLCHLKTAKLGAVEQRWVAQLSVFDFEVKYRPGRHNTAADALSRQPLAGEPTTPDEYDDCVAICNIISKGTVLEPDLVIASERCYRVRQIRALESSGEAENDNQGSIPTLPGYTTAELADFQKNDPTISSFRPFWERRRQPSHHERSHLSKSTLSLIKQWKSICEQDGLLYRVVNNQHHGECQQLLLPACLKESVLESVHENMGHQGIERTIGLLRKRCFWVGMYNDVDQWIKKCQRCILTKMPQPKIHAPMKSFLASRPLEVVAVDFTVLEPSSDGRENVLIVTDVFTKFTQAFPTRDQRADTTAKILLREWFMKYGVPERLHSDQGRNFESEVVAELCKMYGVKKTRTTPYRPQGNAQCERFNRTLHDLLRTLPPEKKRRWPEHLVELVYAYNVTPHATTGYSPYYLLFGVHPHLPVDALLGHEQPVDRKQDWLVIHQERLREAHEQARKYAEHKAAERLAPLNDKVYCPIINVGQQVYLRHRPLGRNKIQDSWGPTVYRVLDVQGTTYTVEPLEGGPIKRLHRADLRPCVTSVPEPESTENPNIHPKTQQERKAEFEQVEVQSDPDFVVLEEVTYPILQERKEIESSSAEGEVLVDQPELILEDTERRYTEPEQFMPDTSAALRVEETMLKKPVPTPRRTKRANAGVHSNPFNEPKSACNAVSLSPEVFSQVLTSLGSVFFREAIKEVKDVFDH</sequence>
<dbReference type="GO" id="GO:0004523">
    <property type="term" value="F:RNA-DNA hybrid ribonuclease activity"/>
    <property type="evidence" value="ECO:0007669"/>
    <property type="project" value="UniProtKB-EC"/>
</dbReference>
<dbReference type="GeneTree" id="ENSGT01100000263500"/>
<keyword evidence="5" id="KW-0548">Nucleotidyltransferase</keyword>
<dbReference type="Pfam" id="PF00078">
    <property type="entry name" value="RVT_1"/>
    <property type="match status" value="1"/>
</dbReference>
<dbReference type="Gene3D" id="1.10.340.70">
    <property type="match status" value="1"/>
</dbReference>
<feature type="domain" description="Integrase catalytic" evidence="16">
    <location>
        <begin position="986"/>
        <end position="1144"/>
    </location>
</feature>
<dbReference type="PANTHER" id="PTHR37984">
    <property type="entry name" value="PROTEIN CBG26694"/>
    <property type="match status" value="1"/>
</dbReference>
<dbReference type="GO" id="GO:0006508">
    <property type="term" value="P:proteolysis"/>
    <property type="evidence" value="ECO:0007669"/>
    <property type="project" value="UniProtKB-KW"/>
</dbReference>
<dbReference type="FunFam" id="1.10.340.70:FF:000001">
    <property type="entry name" value="Retrovirus-related Pol polyprotein from transposon gypsy-like Protein"/>
    <property type="match status" value="1"/>
</dbReference>
<dbReference type="InterPro" id="IPR012337">
    <property type="entry name" value="RNaseH-like_sf"/>
</dbReference>
<dbReference type="InterPro" id="IPR001969">
    <property type="entry name" value="Aspartic_peptidase_AS"/>
</dbReference>
<evidence type="ECO:0000256" key="9">
    <source>
        <dbReference type="ARBA" id="ARBA00022842"/>
    </source>
</evidence>
<dbReference type="InterPro" id="IPR021109">
    <property type="entry name" value="Peptidase_aspartic_dom_sf"/>
</dbReference>
<dbReference type="GO" id="GO:0015074">
    <property type="term" value="P:DNA integration"/>
    <property type="evidence" value="ECO:0007669"/>
    <property type="project" value="UniProtKB-KW"/>
</dbReference>
<evidence type="ECO:0000313" key="18">
    <source>
        <dbReference type="Proteomes" id="UP001108240"/>
    </source>
</evidence>
<dbReference type="PANTHER" id="PTHR37984:SF5">
    <property type="entry name" value="PROTEIN NYNRIN-LIKE"/>
    <property type="match status" value="1"/>
</dbReference>
<keyword evidence="3" id="KW-0645">Protease</keyword>
<dbReference type="GO" id="GO:0004190">
    <property type="term" value="F:aspartic-type endopeptidase activity"/>
    <property type="evidence" value="ECO:0007669"/>
    <property type="project" value="InterPro"/>
</dbReference>
<dbReference type="PROSITE" id="PS50878">
    <property type="entry name" value="RT_POL"/>
    <property type="match status" value="1"/>
</dbReference>
<evidence type="ECO:0000259" key="15">
    <source>
        <dbReference type="PROSITE" id="PS50878"/>
    </source>
</evidence>
<dbReference type="InterPro" id="IPR036397">
    <property type="entry name" value="RNaseH_sf"/>
</dbReference>
<dbReference type="Gene3D" id="3.10.20.370">
    <property type="match status" value="1"/>
</dbReference>
<evidence type="ECO:0000256" key="7">
    <source>
        <dbReference type="ARBA" id="ARBA00022759"/>
    </source>
</evidence>
<dbReference type="SUPFAM" id="SSF50630">
    <property type="entry name" value="Acid proteases"/>
    <property type="match status" value="1"/>
</dbReference>
<keyword evidence="9" id="KW-0460">Magnesium</keyword>
<dbReference type="CDD" id="cd01647">
    <property type="entry name" value="RT_LTR"/>
    <property type="match status" value="1"/>
</dbReference>
<keyword evidence="7" id="KW-0255">Endonuclease</keyword>
<protein>
    <recommendedName>
        <fullName evidence="14">Gypsy retrotransposon integrase-like protein 1</fullName>
        <ecNumber evidence="2">3.1.26.4</ecNumber>
    </recommendedName>
</protein>
<keyword evidence="13" id="KW-0511">Multifunctional enzyme</keyword>
<dbReference type="InterPro" id="IPR043502">
    <property type="entry name" value="DNA/RNA_pol_sf"/>
</dbReference>
<proteinExistence type="inferred from homology"/>
<dbReference type="InterPro" id="IPR001584">
    <property type="entry name" value="Integrase_cat-core"/>
</dbReference>
<evidence type="ECO:0000313" key="17">
    <source>
        <dbReference type="Ensembl" id="ENSCCRP00000166105.1"/>
    </source>
</evidence>
<dbReference type="InterPro" id="IPR041588">
    <property type="entry name" value="Integrase_H2C2"/>
</dbReference>
<dbReference type="InterPro" id="IPR041577">
    <property type="entry name" value="RT_RNaseH_2"/>
</dbReference>
<keyword evidence="6" id="KW-0540">Nuclease</keyword>
<dbReference type="Ensembl" id="ENSCCRT00000171094.1">
    <property type="protein sequence ID" value="ENSCCRP00000166105.1"/>
    <property type="gene ID" value="ENSCCRG00000062462.1"/>
</dbReference>
<dbReference type="Gene3D" id="3.30.420.10">
    <property type="entry name" value="Ribonuclease H-like superfamily/Ribonuclease H"/>
    <property type="match status" value="1"/>
</dbReference>
<name>A0A9J8CLJ7_CYPCA</name>
<dbReference type="Pfam" id="PF17921">
    <property type="entry name" value="Integrase_H2C2"/>
    <property type="match status" value="1"/>
</dbReference>
<dbReference type="Pfam" id="PF00665">
    <property type="entry name" value="rve"/>
    <property type="match status" value="1"/>
</dbReference>
<evidence type="ECO:0000256" key="6">
    <source>
        <dbReference type="ARBA" id="ARBA00022722"/>
    </source>
</evidence>
<accession>A0A9J8CLJ7</accession>
<evidence type="ECO:0000256" key="14">
    <source>
        <dbReference type="ARBA" id="ARBA00039658"/>
    </source>
</evidence>
<dbReference type="Gene3D" id="3.10.10.10">
    <property type="entry name" value="HIV Type 1 Reverse Transcriptase, subunit A, domain 1"/>
    <property type="match status" value="1"/>
</dbReference>
<evidence type="ECO:0000256" key="2">
    <source>
        <dbReference type="ARBA" id="ARBA00012180"/>
    </source>
</evidence>
<reference evidence="17" key="2">
    <citation type="submission" date="2025-09" db="UniProtKB">
        <authorList>
            <consortium name="Ensembl"/>
        </authorList>
    </citation>
    <scope>IDENTIFICATION</scope>
</reference>
<dbReference type="GO" id="GO:0003964">
    <property type="term" value="F:RNA-directed DNA polymerase activity"/>
    <property type="evidence" value="ECO:0007669"/>
    <property type="project" value="UniProtKB-KW"/>
</dbReference>
<feature type="domain" description="Reverse transcriptase" evidence="15">
    <location>
        <begin position="371"/>
        <end position="550"/>
    </location>
</feature>
<dbReference type="InterPro" id="IPR043128">
    <property type="entry name" value="Rev_trsase/Diguanyl_cyclase"/>
</dbReference>
<evidence type="ECO:0000256" key="11">
    <source>
        <dbReference type="ARBA" id="ARBA00022908"/>
    </source>
</evidence>
<dbReference type="InterPro" id="IPR000477">
    <property type="entry name" value="RT_dom"/>
</dbReference>
<evidence type="ECO:0000256" key="3">
    <source>
        <dbReference type="ARBA" id="ARBA00022670"/>
    </source>
</evidence>
<evidence type="ECO:0000256" key="4">
    <source>
        <dbReference type="ARBA" id="ARBA00022679"/>
    </source>
</evidence>
<dbReference type="Proteomes" id="UP001108240">
    <property type="component" value="Unplaced"/>
</dbReference>
<comment type="similarity">
    <text evidence="1">Belongs to the beta type-B retroviral polymerase family. HERV class-II K(HML-2) pol subfamily.</text>
</comment>
<evidence type="ECO:0000256" key="12">
    <source>
        <dbReference type="ARBA" id="ARBA00022918"/>
    </source>
</evidence>
<evidence type="ECO:0000256" key="13">
    <source>
        <dbReference type="ARBA" id="ARBA00023268"/>
    </source>
</evidence>
<dbReference type="FunFam" id="3.30.420.10:FF:000032">
    <property type="entry name" value="Retrovirus-related Pol polyprotein from transposon 297-like Protein"/>
    <property type="match status" value="1"/>
</dbReference>
<evidence type="ECO:0000259" key="16">
    <source>
        <dbReference type="PROSITE" id="PS50994"/>
    </source>
</evidence>
<dbReference type="SUPFAM" id="SSF53098">
    <property type="entry name" value="Ribonuclease H-like"/>
    <property type="match status" value="1"/>
</dbReference>
<keyword evidence="8" id="KW-0378">Hydrolase</keyword>
<keyword evidence="12" id="KW-0695">RNA-directed DNA polymerase</keyword>
<evidence type="ECO:0000256" key="10">
    <source>
        <dbReference type="ARBA" id="ARBA00022884"/>
    </source>
</evidence>
<dbReference type="InterPro" id="IPR050951">
    <property type="entry name" value="Retrovirus_Pol_polyprotein"/>
</dbReference>
<dbReference type="FunFam" id="3.10.10.10:FF:000007">
    <property type="entry name" value="Retrovirus-related Pol polyprotein from transposon 17.6-like Protein"/>
    <property type="match status" value="1"/>
</dbReference>
<dbReference type="FunFam" id="3.10.20.370:FF:000001">
    <property type="entry name" value="Retrovirus-related Pol polyprotein from transposon 17.6-like protein"/>
    <property type="match status" value="1"/>
</dbReference>
<keyword evidence="11" id="KW-0229">DNA integration</keyword>
<keyword evidence="4" id="KW-0808">Transferase</keyword>
<evidence type="ECO:0000256" key="8">
    <source>
        <dbReference type="ARBA" id="ARBA00022801"/>
    </source>
</evidence>
<keyword evidence="18" id="KW-1185">Reference proteome</keyword>
<dbReference type="CDD" id="cd09274">
    <property type="entry name" value="RNase_HI_RT_Ty3"/>
    <property type="match status" value="1"/>
</dbReference>
<dbReference type="Gene3D" id="3.30.70.270">
    <property type="match status" value="2"/>
</dbReference>